<dbReference type="SMART" id="SM00382">
    <property type="entry name" value="AAA"/>
    <property type="match status" value="3"/>
</dbReference>
<feature type="transmembrane region" description="Helical" evidence="11">
    <location>
        <begin position="27"/>
        <end position="47"/>
    </location>
</feature>
<dbReference type="InterPro" id="IPR050206">
    <property type="entry name" value="FtsK/SpoIIIE/SftA"/>
</dbReference>
<evidence type="ECO:0000256" key="3">
    <source>
        <dbReference type="ARBA" id="ARBA00022692"/>
    </source>
</evidence>
<dbReference type="Gene3D" id="3.40.50.300">
    <property type="entry name" value="P-loop containing nucleotide triphosphate hydrolases"/>
    <property type="match status" value="3"/>
</dbReference>
<evidence type="ECO:0000313" key="14">
    <source>
        <dbReference type="Proteomes" id="UP000053707"/>
    </source>
</evidence>
<proteinExistence type="predicted"/>
<keyword evidence="6 9" id="KW-0067">ATP-binding</keyword>
<dbReference type="NCBIfam" id="TIGR03925">
    <property type="entry name" value="T7SS_EccC_b"/>
    <property type="match status" value="1"/>
</dbReference>
<keyword evidence="4" id="KW-0677">Repeat</keyword>
<evidence type="ECO:0000313" key="13">
    <source>
        <dbReference type="EMBL" id="KUI20722.1"/>
    </source>
</evidence>
<keyword evidence="7 11" id="KW-1133">Transmembrane helix</keyword>
<evidence type="ECO:0000256" key="6">
    <source>
        <dbReference type="ARBA" id="ARBA00022840"/>
    </source>
</evidence>
<evidence type="ECO:0000256" key="8">
    <source>
        <dbReference type="ARBA" id="ARBA00023136"/>
    </source>
</evidence>
<feature type="binding site" evidence="9">
    <location>
        <begin position="1035"/>
        <end position="1042"/>
    </location>
    <ligand>
        <name>ATP</name>
        <dbReference type="ChEBI" id="CHEBI:30616"/>
    </ligand>
</feature>
<dbReference type="InterPro" id="IPR023837">
    <property type="entry name" value="EccCb-like_Actinobacteria"/>
</dbReference>
<feature type="region of interest" description="Disordered" evidence="10">
    <location>
        <begin position="919"/>
        <end position="939"/>
    </location>
</feature>
<dbReference type="InterPro" id="IPR003593">
    <property type="entry name" value="AAA+_ATPase"/>
</dbReference>
<comment type="subcellular location">
    <subcellularLocation>
        <location evidence="1">Cell membrane</location>
        <topology evidence="1">Multi-pass membrane protein</topology>
    </subcellularLocation>
</comment>
<dbReference type="InterPro" id="IPR002543">
    <property type="entry name" value="FtsK_dom"/>
</dbReference>
<evidence type="ECO:0000259" key="12">
    <source>
        <dbReference type="PROSITE" id="PS50901"/>
    </source>
</evidence>
<evidence type="ECO:0000256" key="7">
    <source>
        <dbReference type="ARBA" id="ARBA00022989"/>
    </source>
</evidence>
<sequence>MESSRKTLGVVVKSPPALPKATSTSPLARLLPLAMLVAAVGMMAVYFTSGAGANRTPMFAFFPVMMVMSVLGTMLYGARGGADRAAEIDRNRRSYLRYLDGIDEEVVVTAVEQRRQLYSRHPAPELLWASAGSRRTARPDPDDDDFCCVRVGVGAQTLCTPLVEPDLGAVDDRDPVTVSAVHTLIRQRSVVPRSPIAVALRDHGVIAVCGDDEPARGLVRAMVCQLATHHDPRQVAITAVTDLETSHEWDWLKWLPHHEHSSRTRGGAAGRHLVVVAERRRTGEVVTETSGVTILAIGADPVESVACLRVDGEHLTVRIGDRRETVCEPDSLTLTQATMCARQLAAHGSDAAPAGGTHRMSAVHDWLDLMGIDQPNRLTPENVWSPTRHVRPVPIGVADDGTPVLIDINEAARSGIGPHGLCVGATGSGKSELLRTLVLGMITTHPPEVLNFILVDFKGGATFLGLERSRHVAAVITNLAGEAHLVARMSDALAGEIHRRQELLRAAGNFVNIADYARARSRGARLPPLPALFIVVDEFSELLAQHPDFAELFVAIGRLGRSLGIHLLLASQRLDEGRLRGLDTHLSYRICLKTFSAGESRAVLGVPDAHTLPGRPGAALLKTAAGDLIRFQTAFVSGPCPRPNTEAGSDIAAPMIFTATPPTDHDEHAEHAPAVLDAVLDRVADRGTAAHRVWLEPLTAPPTLDLVMSTGAKDPLSVPMGLVDIPFEQRRDLLVAQTAAGNVAIVGAPQSGKSTALQTLMLALAEAHSPEDISLYIIDFGGGALTRLAELPHVGAVSGRSDTDLCRRTVAVIESLIRSREKLFRTMGIGSMTEYRARRAAQDPAAAGDPHGDVFLVVDGWAHLRRELEHLEMPITAIAGQGLAFGVHVVITASRWPELRPALKDQIATRIELRLGDPAESEMDRRRARSLTNCPPGRGITADGREMMIALPRFDGVPSTEGLGEALAATVERHRQQWRGRSAPRIQLLPALVRHPELVAHGVQPPETMVLGLDEHELAPVTVDFAEQMNMLVLGEGGCGKTSLLRVVCHEIVRTHRVDQVRLEIVDFRRSLLGVVETEHLAGYAASPVALTARIPKLLGMLEARMPGEDVTQQQLRDRSWWSGPEIFLVVDDYDLVAGSTGNPLTPLADFLPHAADLGLHVIVARRSGGAARAMFDPLVARMREIGCLGVMMSASVDDGVLMGSVRPSSMPPGRATLITRGEGERLIQVGWVDPP</sequence>
<dbReference type="InterPro" id="IPR023836">
    <property type="entry name" value="EccCa-like_Actinobacteria"/>
</dbReference>
<dbReference type="Pfam" id="PF01580">
    <property type="entry name" value="FtsK_SpoIIIE"/>
    <property type="match status" value="2"/>
</dbReference>
<dbReference type="Proteomes" id="UP000053707">
    <property type="component" value="Unassembled WGS sequence"/>
</dbReference>
<feature type="binding site" evidence="9">
    <location>
        <begin position="424"/>
        <end position="431"/>
    </location>
    <ligand>
        <name>ATP</name>
        <dbReference type="ChEBI" id="CHEBI:30616"/>
    </ligand>
</feature>
<feature type="transmembrane region" description="Helical" evidence="11">
    <location>
        <begin position="59"/>
        <end position="78"/>
    </location>
</feature>
<dbReference type="GO" id="GO:0003677">
    <property type="term" value="F:DNA binding"/>
    <property type="evidence" value="ECO:0007669"/>
    <property type="project" value="InterPro"/>
</dbReference>
<comment type="caution">
    <text evidence="13">The sequence shown here is derived from an EMBL/GenBank/DDBJ whole genome shotgun (WGS) entry which is preliminary data.</text>
</comment>
<dbReference type="PANTHER" id="PTHR22683:SF1">
    <property type="entry name" value="TYPE VII SECRETION SYSTEM PROTEIN ESSC"/>
    <property type="match status" value="1"/>
</dbReference>
<evidence type="ECO:0000256" key="4">
    <source>
        <dbReference type="ARBA" id="ARBA00022737"/>
    </source>
</evidence>
<evidence type="ECO:0000256" key="9">
    <source>
        <dbReference type="PROSITE-ProRule" id="PRU00289"/>
    </source>
</evidence>
<name>A0A101ADF1_9MYCO</name>
<feature type="domain" description="FtsK" evidence="12">
    <location>
        <begin position="1018"/>
        <end position="1198"/>
    </location>
</feature>
<keyword evidence="3 11" id="KW-0812">Transmembrane</keyword>
<organism evidence="13 14">
    <name type="scientific">Mycobacterium lehmannii</name>
    <dbReference type="NCBI Taxonomy" id="2048550"/>
    <lineage>
        <taxon>Bacteria</taxon>
        <taxon>Bacillati</taxon>
        <taxon>Actinomycetota</taxon>
        <taxon>Actinomycetes</taxon>
        <taxon>Mycobacteriales</taxon>
        <taxon>Mycobacteriaceae</taxon>
        <taxon>Mycobacterium</taxon>
    </lineage>
</organism>
<keyword evidence="8 11" id="KW-0472">Membrane</keyword>
<protein>
    <submittedName>
        <fullName evidence="13">Secretion protein EccC</fullName>
    </submittedName>
</protein>
<feature type="domain" description="FtsK" evidence="12">
    <location>
        <begin position="401"/>
        <end position="601"/>
    </location>
</feature>
<dbReference type="InterPro" id="IPR027417">
    <property type="entry name" value="P-loop_NTPase"/>
</dbReference>
<dbReference type="PROSITE" id="PS50901">
    <property type="entry name" value="FTSK"/>
    <property type="match status" value="3"/>
</dbReference>
<evidence type="ECO:0000256" key="5">
    <source>
        <dbReference type="ARBA" id="ARBA00022741"/>
    </source>
</evidence>
<dbReference type="EMBL" id="LQIR01000002">
    <property type="protein sequence ID" value="KUI20722.1"/>
    <property type="molecule type" value="Genomic_DNA"/>
</dbReference>
<feature type="binding site" evidence="9">
    <location>
        <begin position="747"/>
        <end position="754"/>
    </location>
    <ligand>
        <name>ATP</name>
        <dbReference type="ChEBI" id="CHEBI:30616"/>
    </ligand>
</feature>
<dbReference type="GO" id="GO:0005886">
    <property type="term" value="C:plasma membrane"/>
    <property type="evidence" value="ECO:0007669"/>
    <property type="project" value="UniProtKB-SubCell"/>
</dbReference>
<evidence type="ECO:0000256" key="10">
    <source>
        <dbReference type="SAM" id="MobiDB-lite"/>
    </source>
</evidence>
<dbReference type="AlphaFoldDB" id="A0A101ADF1"/>
<keyword evidence="14" id="KW-1185">Reference proteome</keyword>
<dbReference type="SUPFAM" id="SSF52540">
    <property type="entry name" value="P-loop containing nucleoside triphosphate hydrolases"/>
    <property type="match status" value="3"/>
</dbReference>
<keyword evidence="5 9" id="KW-0547">Nucleotide-binding</keyword>
<feature type="domain" description="FtsK" evidence="12">
    <location>
        <begin position="713"/>
        <end position="922"/>
    </location>
</feature>
<dbReference type="PANTHER" id="PTHR22683">
    <property type="entry name" value="SPORULATION PROTEIN RELATED"/>
    <property type="match status" value="1"/>
</dbReference>
<evidence type="ECO:0000256" key="2">
    <source>
        <dbReference type="ARBA" id="ARBA00022475"/>
    </source>
</evidence>
<evidence type="ECO:0000256" key="1">
    <source>
        <dbReference type="ARBA" id="ARBA00004651"/>
    </source>
</evidence>
<evidence type="ECO:0000256" key="11">
    <source>
        <dbReference type="SAM" id="Phobius"/>
    </source>
</evidence>
<dbReference type="GO" id="GO:0005524">
    <property type="term" value="F:ATP binding"/>
    <property type="evidence" value="ECO:0007669"/>
    <property type="project" value="UniProtKB-UniRule"/>
</dbReference>
<keyword evidence="2" id="KW-1003">Cell membrane</keyword>
<accession>A0A101ADF1</accession>
<dbReference type="RefSeq" id="WP_064394313.1">
    <property type="nucleotide sequence ID" value="NZ_LQIR01000002.1"/>
</dbReference>
<dbReference type="NCBIfam" id="TIGR03924">
    <property type="entry name" value="T7SS_EccC_a"/>
    <property type="match status" value="1"/>
</dbReference>
<gene>
    <name evidence="13" type="ORF">AU192_13945</name>
</gene>
<reference evidence="13 14" key="1">
    <citation type="submission" date="2016-01" db="EMBL/GenBank/DDBJ databases">
        <authorList>
            <consortium name="TB Trials Study Group"/>
            <person name="Sutton G."/>
            <person name="Brinkac L."/>
            <person name="Sanka R."/>
            <person name="Adams M."/>
            <person name="Lau E.L."/>
            <person name="Macaden R."/>
            <person name="Grewal H.M.S."/>
        </authorList>
    </citation>
    <scope>NUCLEOTIDE SEQUENCE [LARGE SCALE GENOMIC DNA]</scope>
    <source>
        <strain evidence="13 14">IS-1744</strain>
    </source>
</reference>